<proteinExistence type="predicted"/>
<dbReference type="InterPro" id="IPR017853">
    <property type="entry name" value="GH"/>
</dbReference>
<dbReference type="Gene3D" id="3.20.20.80">
    <property type="entry name" value="Glycosidases"/>
    <property type="match status" value="1"/>
</dbReference>
<dbReference type="SUPFAM" id="SSF51445">
    <property type="entry name" value="(Trans)glycosidases"/>
    <property type="match status" value="1"/>
</dbReference>
<evidence type="ECO:0000313" key="1">
    <source>
        <dbReference type="EMBL" id="GAF77111.1"/>
    </source>
</evidence>
<feature type="non-terminal residue" evidence="1">
    <location>
        <position position="337"/>
    </location>
</feature>
<sequence>IPWWEQYFASMRAVGENWTRIWMTHFYDGHTLEWSSEHHTAYFKGVGWLSLQMAGKIDQMIELAEQNGIGVQLVFQHHGQFSTTVNPNWNENPYNIAKAHPDGGFLINAEDFFTDIEAIRLSKYKYRYILARWGYSDAILAWELWNEVQYTDAWQKGYHSDVVNWHEEMAGYLQSVDPFNHLITTSSDGPGFEAIWSLANMDFVQVHHYGSGTISFFEQAAASLSGYIKPIIMGEFGSGVSGAGGAADFALTIHNGIWSAFHLKSSAHCWWWEQLDSYNFYDEFIPLSAYAAGEDLAAHNLSKAEISVSGGTPYPTTSYLQFVGLSGNDHAYIWVYD</sequence>
<dbReference type="PANTHER" id="PTHR31451">
    <property type="match status" value="1"/>
</dbReference>
<dbReference type="GO" id="GO:0004553">
    <property type="term" value="F:hydrolase activity, hydrolyzing O-glycosyl compounds"/>
    <property type="evidence" value="ECO:0007669"/>
    <property type="project" value="InterPro"/>
</dbReference>
<name>X0SPQ4_9ZZZZ</name>
<feature type="non-terminal residue" evidence="1">
    <location>
        <position position="1"/>
    </location>
</feature>
<dbReference type="EMBL" id="BARS01009613">
    <property type="protein sequence ID" value="GAF77111.1"/>
    <property type="molecule type" value="Genomic_DNA"/>
</dbReference>
<comment type="caution">
    <text evidence="1">The sequence shown here is derived from an EMBL/GenBank/DDBJ whole genome shotgun (WGS) entry which is preliminary data.</text>
</comment>
<dbReference type="InterPro" id="IPR045053">
    <property type="entry name" value="MAN-like"/>
</dbReference>
<protein>
    <submittedName>
        <fullName evidence="1">Uncharacterized protein</fullName>
    </submittedName>
</protein>
<gene>
    <name evidence="1" type="ORF">S01H1_18038</name>
</gene>
<dbReference type="AlphaFoldDB" id="X0SPQ4"/>
<accession>X0SPQ4</accession>
<reference evidence="1" key="1">
    <citation type="journal article" date="2014" name="Front. Microbiol.">
        <title>High frequency of phylogenetically diverse reductive dehalogenase-homologous genes in deep subseafloor sedimentary metagenomes.</title>
        <authorList>
            <person name="Kawai M."/>
            <person name="Futagami T."/>
            <person name="Toyoda A."/>
            <person name="Takaki Y."/>
            <person name="Nishi S."/>
            <person name="Hori S."/>
            <person name="Arai W."/>
            <person name="Tsubouchi T."/>
            <person name="Morono Y."/>
            <person name="Uchiyama I."/>
            <person name="Ito T."/>
            <person name="Fujiyama A."/>
            <person name="Inagaki F."/>
            <person name="Takami H."/>
        </authorList>
    </citation>
    <scope>NUCLEOTIDE SEQUENCE</scope>
    <source>
        <strain evidence="1">Expedition CK06-06</strain>
    </source>
</reference>
<organism evidence="1">
    <name type="scientific">marine sediment metagenome</name>
    <dbReference type="NCBI Taxonomy" id="412755"/>
    <lineage>
        <taxon>unclassified sequences</taxon>
        <taxon>metagenomes</taxon>
        <taxon>ecological metagenomes</taxon>
    </lineage>
</organism>